<evidence type="ECO:0000256" key="5">
    <source>
        <dbReference type="SAM" id="MobiDB-lite"/>
    </source>
</evidence>
<evidence type="ECO:0000256" key="1">
    <source>
        <dbReference type="ARBA" id="ARBA00004141"/>
    </source>
</evidence>
<reference evidence="8" key="4">
    <citation type="submission" date="2024-02" db="EMBL/GenBank/DDBJ databases">
        <title>Comparative genomics of Cryptococcus and Kwoniella reveals pathogenesis evolution and contrasting modes of karyotype evolution via chromosome fusion or intercentromeric recombination.</title>
        <authorList>
            <person name="Coelho M.A."/>
            <person name="David-Palma M."/>
            <person name="Shea T."/>
            <person name="Bowers K."/>
            <person name="McGinley-Smith S."/>
            <person name="Mohammad A.W."/>
            <person name="Gnirke A."/>
            <person name="Yurkov A.M."/>
            <person name="Nowrousian M."/>
            <person name="Sun S."/>
            <person name="Cuomo C.A."/>
            <person name="Heitman J."/>
        </authorList>
    </citation>
    <scope>NUCLEOTIDE SEQUENCE</scope>
    <source>
        <strain evidence="8">CBS 10737</strain>
    </source>
</reference>
<feature type="compositionally biased region" description="Polar residues" evidence="5">
    <location>
        <begin position="517"/>
        <end position="533"/>
    </location>
</feature>
<feature type="transmembrane region" description="Helical" evidence="6">
    <location>
        <begin position="293"/>
        <end position="314"/>
    </location>
</feature>
<protein>
    <submittedName>
        <fullName evidence="7">Tetraspanin Tsp2</fullName>
    </submittedName>
</protein>
<organism evidence="7">
    <name type="scientific">Kwoniella pini CBS 10737</name>
    <dbReference type="NCBI Taxonomy" id="1296096"/>
    <lineage>
        <taxon>Eukaryota</taxon>
        <taxon>Fungi</taxon>
        <taxon>Dikarya</taxon>
        <taxon>Basidiomycota</taxon>
        <taxon>Agaricomycotina</taxon>
        <taxon>Tremellomycetes</taxon>
        <taxon>Tremellales</taxon>
        <taxon>Cryptococcaceae</taxon>
        <taxon>Kwoniella</taxon>
    </lineage>
</organism>
<dbReference type="GeneID" id="30175403"/>
<dbReference type="RefSeq" id="XP_019008475.1">
    <property type="nucleotide sequence ID" value="XM_019158729.1"/>
</dbReference>
<feature type="compositionally biased region" description="Low complexity" evidence="5">
    <location>
        <begin position="471"/>
        <end position="481"/>
    </location>
</feature>
<dbReference type="EMBL" id="KV700117">
    <property type="protein sequence ID" value="OCF47256.1"/>
    <property type="molecule type" value="Genomic_DNA"/>
</dbReference>
<keyword evidence="3 6" id="KW-1133">Transmembrane helix</keyword>
<evidence type="ECO:0000256" key="2">
    <source>
        <dbReference type="ARBA" id="ARBA00022692"/>
    </source>
</evidence>
<feature type="compositionally biased region" description="Low complexity" evidence="5">
    <location>
        <begin position="110"/>
        <end position="122"/>
    </location>
</feature>
<gene>
    <name evidence="7" type="ORF">I206_07034</name>
    <name evidence="8" type="ORF">I206_101875</name>
</gene>
<sequence>MSYDSNKKKSKLSNLTSKLPIPGSGVDRFRRFSKESNLLNPNSPTSSNSFSYSNHNNNNTRSGSPTLSEGMSSSNLHGNLNEQQQQYVNYRNDDDLIPPIAPFIPDKDSPLSSRRSSNSFLPTNNNNEKLDSNGKNRQSSLSLNYVPAKFTKLHSPGNRLNNNNNNNNHKKAKQGGGRDAFAKNAQRMGTLGTVDDDEGVVFQIGKGGLKKKKPKLRWNRFKWVLFVANTILIAYGLTALISAILVWLNVFYQSDVIRVGNRTELIISTVAAAMIVLTSLIGYAGILLNNRAFLAVYTLLLWICLALMVTPGYMTYKQKTFNLEGKINSQWSRNLGSQGRLRIQDALRCCGYFSPFVEATVSPLCYSRSNLPGCKAKYLHLERHVLSIWVACSFGLVPAHILIIVASLLCSNHITYRFGKGLTPKRYRLDLGSMAVIMDEYASQIAAQYGPNVAAAALNRSSIYLPNEYDSTSGGSRRGSSINLSTGNSTGLAPPITNPTSRLSTTNSTGYNSNTGLVSRSRSGSATNVSTRGISLYDPNNPRTSFDHIRSGSENSLNPRFFENDNSSIRNNLGGGTSTYSNYNQSGLGNQLGNESVLSFSSDDHRQQGRK</sequence>
<evidence type="ECO:0000313" key="9">
    <source>
        <dbReference type="Proteomes" id="UP000094020"/>
    </source>
</evidence>
<evidence type="ECO:0000313" key="7">
    <source>
        <dbReference type="EMBL" id="OCF47256.1"/>
    </source>
</evidence>
<accession>A0A1B9HVG1</accession>
<feature type="compositionally biased region" description="Polar residues" evidence="5">
    <location>
        <begin position="578"/>
        <end position="601"/>
    </location>
</feature>
<evidence type="ECO:0000256" key="6">
    <source>
        <dbReference type="SAM" id="Phobius"/>
    </source>
</evidence>
<feature type="compositionally biased region" description="Low complexity" evidence="5">
    <location>
        <begin position="504"/>
        <end position="516"/>
    </location>
</feature>
<evidence type="ECO:0000313" key="8">
    <source>
        <dbReference type="EMBL" id="WWC67956.1"/>
    </source>
</evidence>
<feature type="transmembrane region" description="Helical" evidence="6">
    <location>
        <begin position="386"/>
        <end position="410"/>
    </location>
</feature>
<dbReference type="STRING" id="1296096.A0A1B9HVG1"/>
<dbReference type="AlphaFoldDB" id="A0A1B9HVG1"/>
<comment type="subcellular location">
    <subcellularLocation>
        <location evidence="1">Membrane</location>
        <topology evidence="1">Multi-pass membrane protein</topology>
    </subcellularLocation>
</comment>
<dbReference type="OrthoDB" id="2156690at2759"/>
<dbReference type="EMBL" id="CP144520">
    <property type="protein sequence ID" value="WWC67956.1"/>
    <property type="molecule type" value="Genomic_DNA"/>
</dbReference>
<keyword evidence="4 6" id="KW-0472">Membrane</keyword>
<reference evidence="7" key="1">
    <citation type="submission" date="2013-07" db="EMBL/GenBank/DDBJ databases">
        <title>The Genome Sequence of Cryptococcus pinus CBS10737.</title>
        <authorList>
            <consortium name="The Broad Institute Genome Sequencing Platform"/>
            <person name="Cuomo C."/>
            <person name="Litvintseva A."/>
            <person name="Chen Y."/>
            <person name="Heitman J."/>
            <person name="Sun S."/>
            <person name="Springer D."/>
            <person name="Dromer F."/>
            <person name="Young S.K."/>
            <person name="Zeng Q."/>
            <person name="Gargeya S."/>
            <person name="Fitzgerald M."/>
            <person name="Abouelleil A."/>
            <person name="Alvarado L."/>
            <person name="Berlin A.M."/>
            <person name="Chapman S.B."/>
            <person name="Dewar J."/>
            <person name="Goldberg J."/>
            <person name="Griggs A."/>
            <person name="Gujja S."/>
            <person name="Hansen M."/>
            <person name="Howarth C."/>
            <person name="Imamovic A."/>
            <person name="Larimer J."/>
            <person name="McCowan C."/>
            <person name="Murphy C."/>
            <person name="Pearson M."/>
            <person name="Priest M."/>
            <person name="Roberts A."/>
            <person name="Saif S."/>
            <person name="Shea T."/>
            <person name="Sykes S."/>
            <person name="Wortman J."/>
            <person name="Nusbaum C."/>
            <person name="Birren B."/>
        </authorList>
    </citation>
    <scope>NUCLEOTIDE SEQUENCE [LARGE SCALE GENOMIC DNA]</scope>
    <source>
        <strain evidence="7">CBS 10737</strain>
    </source>
</reference>
<feature type="compositionally biased region" description="Polar residues" evidence="5">
    <location>
        <begin position="482"/>
        <end position="491"/>
    </location>
</feature>
<reference evidence="8" key="2">
    <citation type="submission" date="2013-07" db="EMBL/GenBank/DDBJ databases">
        <authorList>
            <consortium name="The Broad Institute Genome Sequencing Platform"/>
            <person name="Cuomo C."/>
            <person name="Litvintseva A."/>
            <person name="Chen Y."/>
            <person name="Heitman J."/>
            <person name="Sun S."/>
            <person name="Springer D."/>
            <person name="Dromer F."/>
            <person name="Young S.K."/>
            <person name="Zeng Q."/>
            <person name="Gargeya S."/>
            <person name="Fitzgerald M."/>
            <person name="Abouelleil A."/>
            <person name="Alvarado L."/>
            <person name="Berlin A.M."/>
            <person name="Chapman S.B."/>
            <person name="Dewar J."/>
            <person name="Goldberg J."/>
            <person name="Griggs A."/>
            <person name="Gujja S."/>
            <person name="Hansen M."/>
            <person name="Howarth C."/>
            <person name="Imamovic A."/>
            <person name="Larimer J."/>
            <person name="McCowan C."/>
            <person name="Murphy C."/>
            <person name="Pearson M."/>
            <person name="Priest M."/>
            <person name="Roberts A."/>
            <person name="Saif S."/>
            <person name="Shea T."/>
            <person name="Sykes S."/>
            <person name="Wortman J."/>
            <person name="Nusbaum C."/>
            <person name="Birren B."/>
        </authorList>
    </citation>
    <scope>NUCLEOTIDE SEQUENCE</scope>
    <source>
        <strain evidence="8">CBS 10737</strain>
    </source>
</reference>
<evidence type="ECO:0000256" key="3">
    <source>
        <dbReference type="ARBA" id="ARBA00022989"/>
    </source>
</evidence>
<feature type="transmembrane region" description="Helical" evidence="6">
    <location>
        <begin position="223"/>
        <end position="245"/>
    </location>
</feature>
<dbReference type="InterPro" id="IPR018499">
    <property type="entry name" value="Tetraspanin/Peripherin"/>
</dbReference>
<feature type="compositionally biased region" description="Basic and acidic residues" evidence="5">
    <location>
        <begin position="602"/>
        <end position="611"/>
    </location>
</feature>
<feature type="region of interest" description="Disordered" evidence="5">
    <location>
        <begin position="469"/>
        <end position="611"/>
    </location>
</feature>
<dbReference type="KEGG" id="kpin:30175403"/>
<name>A0A1B9HVG1_9TREE</name>
<feature type="compositionally biased region" description="Low complexity" evidence="5">
    <location>
        <begin position="36"/>
        <end position="64"/>
    </location>
</feature>
<feature type="transmembrane region" description="Helical" evidence="6">
    <location>
        <begin position="265"/>
        <end position="286"/>
    </location>
</feature>
<reference evidence="7" key="3">
    <citation type="submission" date="2016-07" db="EMBL/GenBank/DDBJ databases">
        <title>Evolution of pathogenesis and genome organization in the Tremellales.</title>
        <authorList>
            <person name="Cuomo C."/>
            <person name="Litvintseva A."/>
            <person name="Heitman J."/>
            <person name="Chen Y."/>
            <person name="Sun S."/>
            <person name="Springer D."/>
            <person name="Dromer F."/>
            <person name="Young S."/>
            <person name="Zeng Q."/>
            <person name="Chapman S."/>
            <person name="Gujja S."/>
            <person name="Saif S."/>
            <person name="Birren B."/>
        </authorList>
    </citation>
    <scope>NUCLEOTIDE SEQUENCE</scope>
    <source>
        <strain evidence="7">CBS 10737</strain>
    </source>
</reference>
<dbReference type="GO" id="GO:0016020">
    <property type="term" value="C:membrane"/>
    <property type="evidence" value="ECO:0007669"/>
    <property type="project" value="UniProtKB-SubCell"/>
</dbReference>
<dbReference type="Pfam" id="PF00335">
    <property type="entry name" value="Tetraspanin"/>
    <property type="match status" value="1"/>
</dbReference>
<keyword evidence="9" id="KW-1185">Reference proteome</keyword>
<feature type="region of interest" description="Disordered" evidence="5">
    <location>
        <begin position="152"/>
        <end position="177"/>
    </location>
</feature>
<feature type="region of interest" description="Disordered" evidence="5">
    <location>
        <begin position="1"/>
        <end position="77"/>
    </location>
</feature>
<evidence type="ECO:0000256" key="4">
    <source>
        <dbReference type="ARBA" id="ARBA00023136"/>
    </source>
</evidence>
<feature type="compositionally biased region" description="Polar residues" evidence="5">
    <location>
        <begin position="552"/>
        <end position="571"/>
    </location>
</feature>
<proteinExistence type="predicted"/>
<dbReference type="Proteomes" id="UP000094020">
    <property type="component" value="Chromosome 2"/>
</dbReference>
<feature type="compositionally biased region" description="Polar residues" evidence="5">
    <location>
        <begin position="65"/>
        <end position="77"/>
    </location>
</feature>
<feature type="region of interest" description="Disordered" evidence="5">
    <location>
        <begin position="99"/>
        <end position="139"/>
    </location>
</feature>
<keyword evidence="2 6" id="KW-0812">Transmembrane</keyword>